<evidence type="ECO:0008006" key="5">
    <source>
        <dbReference type="Google" id="ProtNLM"/>
    </source>
</evidence>
<organism evidence="3 4">
    <name type="scientific">Lysobacter niastensis</name>
    <dbReference type="NCBI Taxonomy" id="380629"/>
    <lineage>
        <taxon>Bacteria</taxon>
        <taxon>Pseudomonadati</taxon>
        <taxon>Pseudomonadota</taxon>
        <taxon>Gammaproteobacteria</taxon>
        <taxon>Lysobacterales</taxon>
        <taxon>Lysobacteraceae</taxon>
        <taxon>Lysobacter</taxon>
    </lineage>
</organism>
<dbReference type="RefSeq" id="WP_310062899.1">
    <property type="nucleotide sequence ID" value="NZ_JAVDVY010000002.1"/>
</dbReference>
<name>A0ABU1WCP1_9GAMM</name>
<evidence type="ECO:0000256" key="2">
    <source>
        <dbReference type="SAM" id="SignalP"/>
    </source>
</evidence>
<dbReference type="Proteomes" id="UP001251524">
    <property type="component" value="Unassembled WGS sequence"/>
</dbReference>
<sequence>MKKTIKAGACSAAIVLALFAGVAVADEPVAGDKPAVADEPATVSDSQSGLRAHIDPTTGKLREATAAERAAEARAAAAERKAHPKRMPKVIKRADGILQAVDTDGYFAEDVVATIGPDGKLIISYENEGQPTTHAAPAVSLEEK</sequence>
<keyword evidence="4" id="KW-1185">Reference proteome</keyword>
<feature type="region of interest" description="Disordered" evidence="1">
    <location>
        <begin position="32"/>
        <end position="59"/>
    </location>
</feature>
<comment type="caution">
    <text evidence="3">The sequence shown here is derived from an EMBL/GenBank/DDBJ whole genome shotgun (WGS) entry which is preliminary data.</text>
</comment>
<evidence type="ECO:0000313" key="3">
    <source>
        <dbReference type="EMBL" id="MDR7135304.1"/>
    </source>
</evidence>
<feature type="signal peptide" evidence="2">
    <location>
        <begin position="1"/>
        <end position="25"/>
    </location>
</feature>
<keyword evidence="2" id="KW-0732">Signal</keyword>
<proteinExistence type="predicted"/>
<gene>
    <name evidence="3" type="ORF">J2X06_002513</name>
</gene>
<feature type="chain" id="PRO_5045410306" description="PepSY domain-containing protein" evidence="2">
    <location>
        <begin position="26"/>
        <end position="144"/>
    </location>
</feature>
<evidence type="ECO:0000256" key="1">
    <source>
        <dbReference type="SAM" id="MobiDB-lite"/>
    </source>
</evidence>
<evidence type="ECO:0000313" key="4">
    <source>
        <dbReference type="Proteomes" id="UP001251524"/>
    </source>
</evidence>
<dbReference type="EMBL" id="JAVDVY010000002">
    <property type="protein sequence ID" value="MDR7135304.1"/>
    <property type="molecule type" value="Genomic_DNA"/>
</dbReference>
<reference evidence="3 4" key="1">
    <citation type="submission" date="2023-07" db="EMBL/GenBank/DDBJ databases">
        <title>Sorghum-associated microbial communities from plants grown in Nebraska, USA.</title>
        <authorList>
            <person name="Schachtman D."/>
        </authorList>
    </citation>
    <scope>NUCLEOTIDE SEQUENCE [LARGE SCALE GENOMIC DNA]</scope>
    <source>
        <strain evidence="3 4">BE198</strain>
    </source>
</reference>
<protein>
    <recommendedName>
        <fullName evidence="5">PepSY domain-containing protein</fullName>
    </recommendedName>
</protein>
<dbReference type="NCBIfam" id="NF047450">
    <property type="entry name" value="post-PEP-CTERM_1"/>
    <property type="match status" value="1"/>
</dbReference>
<accession>A0ABU1WCP1</accession>